<dbReference type="GO" id="GO:0035312">
    <property type="term" value="F:5'-3' DNA exonuclease activity"/>
    <property type="evidence" value="ECO:0007669"/>
    <property type="project" value="TreeGrafter"/>
</dbReference>
<dbReference type="RefSeq" id="WP_307356748.1">
    <property type="nucleotide sequence ID" value="NZ_JAUSTB010000001.1"/>
</dbReference>
<dbReference type="CDD" id="cd07432">
    <property type="entry name" value="PHP_HisPPase"/>
    <property type="match status" value="1"/>
</dbReference>
<dbReference type="PANTHER" id="PTHR42924:SF3">
    <property type="entry name" value="POLYMERASE_HISTIDINOL PHOSPHATASE N-TERMINAL DOMAIN-CONTAINING PROTEIN"/>
    <property type="match status" value="1"/>
</dbReference>
<dbReference type="InterPro" id="IPR052018">
    <property type="entry name" value="PHP_domain"/>
</dbReference>
<accession>A0AAJ1SUJ8</accession>
<dbReference type="SMART" id="SM00481">
    <property type="entry name" value="POLIIIAc"/>
    <property type="match status" value="1"/>
</dbReference>
<evidence type="ECO:0000313" key="2">
    <source>
        <dbReference type="EMBL" id="MDQ0144588.1"/>
    </source>
</evidence>
<evidence type="ECO:0000313" key="3">
    <source>
        <dbReference type="Proteomes" id="UP001239267"/>
    </source>
</evidence>
<sequence>MTSPCKAHEAESVFLSPSRRGFLAAALAGAAVTLAPLSFAAADTGTSRSKKITGHLDPGAADFVYLPVEVPAGVNKISVSYSYSKPSVTPGLLSNACDIGIFDKKGTDLAGKGFRGWSGGFRTEFFISAAEATPGYLPGPVGKGTWNIALGPYQVAEQGMDYTVNVTLDYGPDGTPFRPQYPATQVNGRGPGWYRGDAHLHTVYSDGKRTPAEVAAGARAAKLDFMISTDHNTPASHGAWGPLAGDDLLILTGEEVTTRNGHYLALGIEPGDWIDWRYRARDKGFEQEAQHIHASGGLVVPAHPYCPYVACRWKFGYDDADAVEVWTGPWTVDDEYAINTWDSMLAHSVRTGGRWVPAMGNSDAHSEPQVIGLPHNVVNAQALSHDAILDGIRNGHSWVAESANISLDFGVSAGGRKAGIGERLDVSADAPVTVRVNVSGVPNGVIRIITDEGQTQQVALPASGQGTHTWVTTAQLSAYVRAEVRHPMADGTASNGTNMGAALLLGPMAALTNPIFLGSK</sequence>
<keyword evidence="3" id="KW-1185">Reference proteome</keyword>
<dbReference type="InterPro" id="IPR016195">
    <property type="entry name" value="Pol/histidinol_Pase-like"/>
</dbReference>
<dbReference type="AlphaFoldDB" id="A0AAJ1SUJ8"/>
<organism evidence="2 3">
    <name type="scientific">Pseudarthrobacter niigatensis</name>
    <dbReference type="NCBI Taxonomy" id="369935"/>
    <lineage>
        <taxon>Bacteria</taxon>
        <taxon>Bacillati</taxon>
        <taxon>Actinomycetota</taxon>
        <taxon>Actinomycetes</taxon>
        <taxon>Micrococcales</taxon>
        <taxon>Micrococcaceae</taxon>
        <taxon>Pseudarthrobacter</taxon>
    </lineage>
</organism>
<name>A0AAJ1SUJ8_9MICC</name>
<dbReference type="InterPro" id="IPR003141">
    <property type="entry name" value="Pol/His_phosphatase_N"/>
</dbReference>
<feature type="domain" description="Polymerase/histidinol phosphatase N-terminal" evidence="1">
    <location>
        <begin position="196"/>
        <end position="260"/>
    </location>
</feature>
<protein>
    <recommendedName>
        <fullName evidence="1">Polymerase/histidinol phosphatase N-terminal domain-containing protein</fullName>
    </recommendedName>
</protein>
<gene>
    <name evidence="2" type="ORF">J2T23_000462</name>
</gene>
<dbReference type="Gene3D" id="3.20.20.140">
    <property type="entry name" value="Metal-dependent hydrolases"/>
    <property type="match status" value="1"/>
</dbReference>
<dbReference type="PROSITE" id="PS51318">
    <property type="entry name" value="TAT"/>
    <property type="match status" value="1"/>
</dbReference>
<dbReference type="NCBIfam" id="NF038032">
    <property type="entry name" value="CehA_McbA_metalo"/>
    <property type="match status" value="1"/>
</dbReference>
<dbReference type="SUPFAM" id="SSF89550">
    <property type="entry name" value="PHP domain-like"/>
    <property type="match status" value="1"/>
</dbReference>
<dbReference type="Proteomes" id="UP001239267">
    <property type="component" value="Unassembled WGS sequence"/>
</dbReference>
<dbReference type="PANTHER" id="PTHR42924">
    <property type="entry name" value="EXONUCLEASE"/>
    <property type="match status" value="1"/>
</dbReference>
<dbReference type="InterPro" id="IPR006311">
    <property type="entry name" value="TAT_signal"/>
</dbReference>
<dbReference type="GO" id="GO:0004534">
    <property type="term" value="F:5'-3' RNA exonuclease activity"/>
    <property type="evidence" value="ECO:0007669"/>
    <property type="project" value="TreeGrafter"/>
</dbReference>
<reference evidence="2 3" key="1">
    <citation type="submission" date="2023-07" db="EMBL/GenBank/DDBJ databases">
        <title>Sorghum-associated microbial communities from plants grown in Nebraska, USA.</title>
        <authorList>
            <person name="Schachtman D."/>
        </authorList>
    </citation>
    <scope>NUCLEOTIDE SEQUENCE [LARGE SCALE GENOMIC DNA]</scope>
    <source>
        <strain evidence="2 3">DS1001</strain>
    </source>
</reference>
<comment type="caution">
    <text evidence="2">The sequence shown here is derived from an EMBL/GenBank/DDBJ whole genome shotgun (WGS) entry which is preliminary data.</text>
</comment>
<evidence type="ECO:0000259" key="1">
    <source>
        <dbReference type="SMART" id="SM00481"/>
    </source>
</evidence>
<proteinExistence type="predicted"/>
<dbReference type="EMBL" id="JAUSTB010000001">
    <property type="protein sequence ID" value="MDQ0144588.1"/>
    <property type="molecule type" value="Genomic_DNA"/>
</dbReference>